<reference evidence="1 2" key="2">
    <citation type="journal article" date="2018" name="Nature">
        <title>Mutant phenotypes for thousands of bacterial genes of unknown function.</title>
        <authorList>
            <person name="Price M.N."/>
            <person name="Wetmore K.M."/>
            <person name="Waters R.J."/>
            <person name="Callaghan M."/>
            <person name="Ray J."/>
            <person name="Liu H."/>
            <person name="Kuehl J.V."/>
            <person name="Melnyk R.A."/>
            <person name="Lamson J.S."/>
            <person name="Suh Y."/>
            <person name="Carlson H.K."/>
            <person name="Esquivel Z."/>
            <person name="Sadeeshkumar H."/>
            <person name="Chakraborty R."/>
            <person name="Zane G.M."/>
            <person name="Rubin B.E."/>
            <person name="Wall J.D."/>
            <person name="Visel A."/>
            <person name="Bristow J."/>
            <person name="Blow M.J."/>
            <person name="Arkin A.P."/>
            <person name="Deutschbauer A.M."/>
        </authorList>
    </citation>
    <scope>NUCLEOTIDE SEQUENCE [LARGE SCALE GENOMIC DNA]</scope>
    <source>
        <strain evidence="1 2">FW300-N2C3</strain>
    </source>
</reference>
<dbReference type="EMBL" id="CP012831">
    <property type="protein sequence ID" value="ALI07546.1"/>
    <property type="molecule type" value="Genomic_DNA"/>
</dbReference>
<gene>
    <name evidence="1" type="ORF">AO356_12210</name>
</gene>
<evidence type="ECO:0000313" key="1">
    <source>
        <dbReference type="EMBL" id="ALI07546.1"/>
    </source>
</evidence>
<proteinExistence type="predicted"/>
<dbReference type="OrthoDB" id="2655051at2"/>
<accession>A0A0N9X8U2</accession>
<sequence>MDVLDLLSYKLENFLNVRPYPKALGAVFYEEDEPALLTAVARKRNGAPFSVSRWHDLFSVSAFEKAMLKNGFTEPDCYALLLVLSRFGYLLEIDNRQRTNKQYFIFFYLIQLISLKNSALDADAHLRNYMLRFLLFELSIDDEAYRRFSIEGNQLMMATDGLGPVAFLDVIDRVYKTIKADSRKEHELLRTLKTFQTSTVRLLTEPDETHYRFAINDRHSELMYPDVFLLTYAQDPKKIFDALIDAVNPLQSTANLFVSNMVVMNYAFHILKDKPRDVLKLKKHVRDEALFGQLLEVIIRRRMGVDKALFEKIPTGQDLALINDEHTSFYNILYSHAG</sequence>
<protein>
    <submittedName>
        <fullName evidence="1">Uncharacterized protein</fullName>
    </submittedName>
</protein>
<organism evidence="1 2">
    <name type="scientific">Pseudomonas fluorescens</name>
    <dbReference type="NCBI Taxonomy" id="294"/>
    <lineage>
        <taxon>Bacteria</taxon>
        <taxon>Pseudomonadati</taxon>
        <taxon>Pseudomonadota</taxon>
        <taxon>Gammaproteobacteria</taxon>
        <taxon>Pseudomonadales</taxon>
        <taxon>Pseudomonadaceae</taxon>
        <taxon>Pseudomonas</taxon>
    </lineage>
</organism>
<dbReference type="Proteomes" id="UP000059425">
    <property type="component" value="Chromosome"/>
</dbReference>
<dbReference type="AlphaFoldDB" id="A0A0N9X8U2"/>
<evidence type="ECO:0000313" key="2">
    <source>
        <dbReference type="Proteomes" id="UP000059425"/>
    </source>
</evidence>
<dbReference type="RefSeq" id="WP_060740008.1">
    <property type="nucleotide sequence ID" value="NZ_CP012831.1"/>
</dbReference>
<name>A0A0N9X8U2_PSEFL</name>
<reference evidence="2" key="1">
    <citation type="submission" date="2015-09" db="EMBL/GenBank/DDBJ databases">
        <title>Whole genome sequence of Pseudomonas fluorescens FW300-N2C3.</title>
        <authorList>
            <person name="Ray J."/>
            <person name="Melnyk R."/>
            <person name="Deutschbauer A."/>
        </authorList>
    </citation>
    <scope>NUCLEOTIDE SEQUENCE [LARGE SCALE GENOMIC DNA]</scope>
    <source>
        <strain evidence="2">FW300-N2C3</strain>
    </source>
</reference>